<evidence type="ECO:0000259" key="5">
    <source>
        <dbReference type="PROSITE" id="PS50977"/>
    </source>
</evidence>
<dbReference type="Proteomes" id="UP000063789">
    <property type="component" value="Chromosome"/>
</dbReference>
<dbReference type="InterPro" id="IPR050109">
    <property type="entry name" value="HTH-type_TetR-like_transc_reg"/>
</dbReference>
<protein>
    <submittedName>
        <fullName evidence="6">TetR family transcriptional regulator</fullName>
    </submittedName>
</protein>
<accession>A0A0N7FVD8</accession>
<feature type="DNA-binding region" description="H-T-H motif" evidence="4">
    <location>
        <begin position="32"/>
        <end position="51"/>
    </location>
</feature>
<dbReference type="GO" id="GO:0003700">
    <property type="term" value="F:DNA-binding transcription factor activity"/>
    <property type="evidence" value="ECO:0007669"/>
    <property type="project" value="TreeGrafter"/>
</dbReference>
<feature type="domain" description="HTH tetR-type" evidence="5">
    <location>
        <begin position="9"/>
        <end position="69"/>
    </location>
</feature>
<dbReference type="Pfam" id="PF00440">
    <property type="entry name" value="TetR_N"/>
    <property type="match status" value="1"/>
</dbReference>
<reference evidence="7" key="1">
    <citation type="submission" date="2015-06" db="EMBL/GenBank/DDBJ databases">
        <title>Complete genome sequence and metabolic analysis of phthalate degradation pathway in Gordonia sp. QH-11.</title>
        <authorList>
            <person name="Jin D."/>
            <person name="Kong X."/>
            <person name="Bai Z."/>
        </authorList>
    </citation>
    <scope>NUCLEOTIDE SEQUENCE [LARGE SCALE GENOMIC DNA]</scope>
    <source>
        <strain evidence="7">QH-11</strain>
    </source>
</reference>
<keyword evidence="2 4" id="KW-0238">DNA-binding</keyword>
<dbReference type="STRING" id="1136941.ACH46_13120"/>
<dbReference type="PANTHER" id="PTHR30055:SF238">
    <property type="entry name" value="MYCOFACTOCIN BIOSYNTHESIS TRANSCRIPTIONAL REGULATOR MFTR-RELATED"/>
    <property type="match status" value="1"/>
</dbReference>
<name>A0A0N7FVD8_9ACTN</name>
<dbReference type="PANTHER" id="PTHR30055">
    <property type="entry name" value="HTH-TYPE TRANSCRIPTIONAL REGULATOR RUTR"/>
    <property type="match status" value="1"/>
</dbReference>
<dbReference type="AlphaFoldDB" id="A0A0N7FVD8"/>
<evidence type="ECO:0000256" key="2">
    <source>
        <dbReference type="ARBA" id="ARBA00023125"/>
    </source>
</evidence>
<dbReference type="GO" id="GO:0000976">
    <property type="term" value="F:transcription cis-regulatory region binding"/>
    <property type="evidence" value="ECO:0007669"/>
    <property type="project" value="TreeGrafter"/>
</dbReference>
<dbReference type="Gene3D" id="1.10.357.10">
    <property type="entry name" value="Tetracycline Repressor, domain 2"/>
    <property type="match status" value="1"/>
</dbReference>
<keyword evidence="1" id="KW-0805">Transcription regulation</keyword>
<sequence>MGLRERQRLETLRTLRAAAVELVRDNGLTETTVAEIADRAGVSRRTFFNYYACKEDAVLGAGTPSVPEEPLVEFLETPPGPARLDRAVDLILAVAATIRQAGERHVDHAELVAKYPQLTERMQQHGTSAQESLSAAIALHLADAPAAEVEGARALVLLAGTVLRFAYRTDPDVFDNPDSPALAHAADVFRRTIKELS</sequence>
<proteinExistence type="predicted"/>
<dbReference type="SUPFAM" id="SSF46689">
    <property type="entry name" value="Homeodomain-like"/>
    <property type="match status" value="1"/>
</dbReference>
<dbReference type="PROSITE" id="PS50977">
    <property type="entry name" value="HTH_TETR_2"/>
    <property type="match status" value="1"/>
</dbReference>
<evidence type="ECO:0000256" key="1">
    <source>
        <dbReference type="ARBA" id="ARBA00023015"/>
    </source>
</evidence>
<keyword evidence="7" id="KW-1185">Reference proteome</keyword>
<evidence type="ECO:0000313" key="6">
    <source>
        <dbReference type="EMBL" id="ALG86879.1"/>
    </source>
</evidence>
<dbReference type="KEGG" id="goq:ACH46_13120"/>
<keyword evidence="3" id="KW-0804">Transcription</keyword>
<dbReference type="InterPro" id="IPR009057">
    <property type="entry name" value="Homeodomain-like_sf"/>
</dbReference>
<organism evidence="6 7">
    <name type="scientific">Gordonia phthalatica</name>
    <dbReference type="NCBI Taxonomy" id="1136941"/>
    <lineage>
        <taxon>Bacteria</taxon>
        <taxon>Bacillati</taxon>
        <taxon>Actinomycetota</taxon>
        <taxon>Actinomycetes</taxon>
        <taxon>Mycobacteriales</taxon>
        <taxon>Gordoniaceae</taxon>
        <taxon>Gordonia</taxon>
    </lineage>
</organism>
<gene>
    <name evidence="6" type="ORF">ACH46_13120</name>
</gene>
<dbReference type="PATRIC" id="fig|1136941.3.peg.2670"/>
<evidence type="ECO:0000256" key="3">
    <source>
        <dbReference type="ARBA" id="ARBA00023163"/>
    </source>
</evidence>
<evidence type="ECO:0000256" key="4">
    <source>
        <dbReference type="PROSITE-ProRule" id="PRU00335"/>
    </source>
</evidence>
<reference evidence="6 7" key="2">
    <citation type="journal article" date="2017" name="Int. J. Syst. Evol. Microbiol.">
        <title>Gordonia phthalatica sp. nov., a di-n-butyl phthalate-degrading bacterium isolated from activated sludge.</title>
        <authorList>
            <person name="Jin D."/>
            <person name="Kong X."/>
            <person name="Jia M."/>
            <person name="Yu X."/>
            <person name="Wang X."/>
            <person name="Zhuang X."/>
            <person name="Deng Y."/>
            <person name="Bai Z."/>
        </authorList>
    </citation>
    <scope>NUCLEOTIDE SEQUENCE [LARGE SCALE GENOMIC DNA]</scope>
    <source>
        <strain evidence="6 7">QH-11</strain>
    </source>
</reference>
<dbReference type="InterPro" id="IPR001647">
    <property type="entry name" value="HTH_TetR"/>
</dbReference>
<evidence type="ECO:0000313" key="7">
    <source>
        <dbReference type="Proteomes" id="UP000063789"/>
    </source>
</evidence>
<dbReference type="EMBL" id="CP011853">
    <property type="protein sequence ID" value="ALG86879.1"/>
    <property type="molecule type" value="Genomic_DNA"/>
</dbReference>